<dbReference type="NCBIfam" id="TIGR02601">
    <property type="entry name" value="autotrns_rpt"/>
    <property type="match status" value="1"/>
</dbReference>
<feature type="signal peptide" evidence="2">
    <location>
        <begin position="1"/>
        <end position="28"/>
    </location>
</feature>
<evidence type="ECO:0000256" key="1">
    <source>
        <dbReference type="ARBA" id="ARBA00022729"/>
    </source>
</evidence>
<dbReference type="Proteomes" id="UP001207930">
    <property type="component" value="Unassembled WGS sequence"/>
</dbReference>
<evidence type="ECO:0000256" key="2">
    <source>
        <dbReference type="SAM" id="SignalP"/>
    </source>
</evidence>
<proteinExistence type="predicted"/>
<dbReference type="RefSeq" id="WP_264499853.1">
    <property type="nucleotide sequence ID" value="NZ_JAPDDS010000002.1"/>
</dbReference>
<keyword evidence="1 2" id="KW-0732">Signal</keyword>
<reference evidence="3 4" key="1">
    <citation type="submission" date="2022-10" db="EMBL/GenBank/DDBJ databases">
        <title>Luteolibacter flavescens strain MCCC 1K03193, whole genome shotgun sequencing project.</title>
        <authorList>
            <person name="Zhao G."/>
            <person name="Shen L."/>
        </authorList>
    </citation>
    <scope>NUCLEOTIDE SEQUENCE [LARGE SCALE GENOMIC DNA]</scope>
    <source>
        <strain evidence="3 4">MCCC 1K03193</strain>
    </source>
</reference>
<dbReference type="EMBL" id="JAPDDS010000002">
    <property type="protein sequence ID" value="MCW1883892.1"/>
    <property type="molecule type" value="Genomic_DNA"/>
</dbReference>
<dbReference type="InterPro" id="IPR013425">
    <property type="entry name" value="Autotrns_rpt"/>
</dbReference>
<evidence type="ECO:0000313" key="4">
    <source>
        <dbReference type="Proteomes" id="UP001207930"/>
    </source>
</evidence>
<evidence type="ECO:0000313" key="3">
    <source>
        <dbReference type="EMBL" id="MCW1883892.1"/>
    </source>
</evidence>
<organism evidence="3 4">
    <name type="scientific">Luteolibacter flavescens</name>
    <dbReference type="NCBI Taxonomy" id="1859460"/>
    <lineage>
        <taxon>Bacteria</taxon>
        <taxon>Pseudomonadati</taxon>
        <taxon>Verrucomicrobiota</taxon>
        <taxon>Verrucomicrobiia</taxon>
        <taxon>Verrucomicrobiales</taxon>
        <taxon>Verrucomicrobiaceae</taxon>
        <taxon>Luteolibacter</taxon>
    </lineage>
</organism>
<dbReference type="Pfam" id="PF12951">
    <property type="entry name" value="PATR"/>
    <property type="match status" value="1"/>
</dbReference>
<gene>
    <name evidence="3" type="ORF">OKA04_04080</name>
</gene>
<keyword evidence="4" id="KW-1185">Reference proteome</keyword>
<name>A0ABT3FK00_9BACT</name>
<comment type="caution">
    <text evidence="3">The sequence shown here is derived from an EMBL/GenBank/DDBJ whole genome shotgun (WGS) entry which is preliminary data.</text>
</comment>
<feature type="chain" id="PRO_5046663770" evidence="2">
    <location>
        <begin position="29"/>
        <end position="591"/>
    </location>
</feature>
<sequence>MKRTQGSHALNAAGLLCAALSMTLVSRAEDIYWSGAAGLWSDNTWSPQAPLGANGDHAYIEEQVVTIQDGIDATTGALIVRDSGGLVMTGGWLDLMGDAYYNVFLAIGDFDSAQGSFTMSGGTLNAYDGRIAIGFDQNSVGVATISGGTISHTNEFWVGQGAGSDGTLTLSGDAQINGTSWFAVGREGGTGELVVKDNAIINKSNGGNFKIAGDTGSQGTATIEGSGRVTINGVTEIGVGTNTTGVLTIKDSALVENPGLWSFMGGGGNTATLNLDGGAFKSNWIGKQGGTTTINFNGGTLIAQESGTSYLSAFADSDLHVLAGGFKFDSNGFDVAIVQGLSGVGSVTKLGEGALTLSGVGSYAGDTIVEEGVLILTQVGVLNDASTVRLETMESLVLAHGGTETVAGLVVGGVAQAPGPYTFGSGTLQVGGSSGDPFQTWAAAKGLDGTPGKESGLNDDPDGDGQANVIEFALNGDPLDPSDNGRIHVMTADSDAPGDPSAASELILTIAVLADTPAFTGTTSVSATIDGTTYTIQGSQDLTGFLTSVHPVTPITGTLPGAGTGYEYRSFSLGGSDGLTGKGFLRVVVER</sequence>
<protein>
    <submittedName>
        <fullName evidence="3">Uncharacterized protein</fullName>
    </submittedName>
</protein>
<dbReference type="InterPro" id="IPR012332">
    <property type="entry name" value="Autotransporter_pectin_lyase_C"/>
</dbReference>
<accession>A0ABT3FK00</accession>
<dbReference type="Gene3D" id="2.160.20.20">
    <property type="match status" value="1"/>
</dbReference>